<protein>
    <submittedName>
        <fullName evidence="2">Uncharacterized protein</fullName>
    </submittedName>
</protein>
<dbReference type="EMBL" id="FQZT01000005">
    <property type="protein sequence ID" value="SHJ21472.1"/>
    <property type="molecule type" value="Genomic_DNA"/>
</dbReference>
<name>A0A1M6HH04_MALRU</name>
<gene>
    <name evidence="2" type="ORF">SAMN02745165_01831</name>
</gene>
<evidence type="ECO:0000313" key="3">
    <source>
        <dbReference type="Proteomes" id="UP000184171"/>
    </source>
</evidence>
<accession>A0A1M6HH04</accession>
<keyword evidence="1" id="KW-0472">Membrane</keyword>
<dbReference type="STRING" id="1122189.SAMN02745165_01831"/>
<dbReference type="AlphaFoldDB" id="A0A1M6HH04"/>
<sequence>MIEFFTTIGTVDQIYTVVDYYTYIKGLEYLICVGFFCVFPMFYRYIHGGDEKK</sequence>
<keyword evidence="3" id="KW-1185">Reference proteome</keyword>
<evidence type="ECO:0000313" key="2">
    <source>
        <dbReference type="EMBL" id="SHJ21472.1"/>
    </source>
</evidence>
<organism evidence="2 3">
    <name type="scientific">Malonomonas rubra DSM 5091</name>
    <dbReference type="NCBI Taxonomy" id="1122189"/>
    <lineage>
        <taxon>Bacteria</taxon>
        <taxon>Pseudomonadati</taxon>
        <taxon>Thermodesulfobacteriota</taxon>
        <taxon>Desulfuromonadia</taxon>
        <taxon>Desulfuromonadales</taxon>
        <taxon>Geopsychrobacteraceae</taxon>
        <taxon>Malonomonas</taxon>
    </lineage>
</organism>
<evidence type="ECO:0000256" key="1">
    <source>
        <dbReference type="SAM" id="Phobius"/>
    </source>
</evidence>
<proteinExistence type="predicted"/>
<feature type="transmembrane region" description="Helical" evidence="1">
    <location>
        <begin position="27"/>
        <end position="46"/>
    </location>
</feature>
<keyword evidence="1" id="KW-0812">Transmembrane</keyword>
<keyword evidence="1" id="KW-1133">Transmembrane helix</keyword>
<reference evidence="2 3" key="1">
    <citation type="submission" date="2016-11" db="EMBL/GenBank/DDBJ databases">
        <authorList>
            <person name="Jaros S."/>
            <person name="Januszkiewicz K."/>
            <person name="Wedrychowicz H."/>
        </authorList>
    </citation>
    <scope>NUCLEOTIDE SEQUENCE [LARGE SCALE GENOMIC DNA]</scope>
    <source>
        <strain evidence="2 3">DSM 5091</strain>
    </source>
</reference>
<dbReference type="Proteomes" id="UP000184171">
    <property type="component" value="Unassembled WGS sequence"/>
</dbReference>